<dbReference type="Proteomes" id="UP000257109">
    <property type="component" value="Unassembled WGS sequence"/>
</dbReference>
<proteinExistence type="predicted"/>
<dbReference type="EMBL" id="QJKJ01011073">
    <property type="protein sequence ID" value="RDX72083.1"/>
    <property type="molecule type" value="Genomic_DNA"/>
</dbReference>
<name>A0A371F1L1_MUCPR</name>
<gene>
    <name evidence="3" type="ORF">CR513_48480</name>
</gene>
<keyword evidence="2" id="KW-0812">Transmembrane</keyword>
<dbReference type="AlphaFoldDB" id="A0A371F1L1"/>
<sequence>MINKIFHVFNYFLPMFFFSFSLSIQNFIHSFIRIMPKTCPFSFFLSFKKRVQNDNLNIETSLQIDNGTLELNNANKSSGQDEGEGLEEALVELERPLEQEGLKLQFGAKELETINLDEKEKAKEIRVGKEMPPAKDEVGGDTLDQRRGGKAMECRLPSGSRIYTQWMANIVASPQERWEGPNVR</sequence>
<protein>
    <submittedName>
        <fullName evidence="3">Uncharacterized protein</fullName>
    </submittedName>
</protein>
<reference evidence="3" key="1">
    <citation type="submission" date="2018-05" db="EMBL/GenBank/DDBJ databases">
        <title>Draft genome of Mucuna pruriens seed.</title>
        <authorList>
            <person name="Nnadi N.E."/>
            <person name="Vos R."/>
            <person name="Hasami M.H."/>
            <person name="Devisetty U.K."/>
            <person name="Aguiy J.C."/>
        </authorList>
    </citation>
    <scope>NUCLEOTIDE SEQUENCE [LARGE SCALE GENOMIC DNA]</scope>
    <source>
        <strain evidence="3">JCA_2017</strain>
    </source>
</reference>
<feature type="transmembrane region" description="Helical" evidence="2">
    <location>
        <begin position="12"/>
        <end position="32"/>
    </location>
</feature>
<evidence type="ECO:0000313" key="3">
    <source>
        <dbReference type="EMBL" id="RDX72083.1"/>
    </source>
</evidence>
<keyword evidence="2" id="KW-1133">Transmembrane helix</keyword>
<feature type="non-terminal residue" evidence="3">
    <location>
        <position position="1"/>
    </location>
</feature>
<keyword evidence="2" id="KW-0472">Membrane</keyword>
<evidence type="ECO:0000256" key="1">
    <source>
        <dbReference type="SAM" id="MobiDB-lite"/>
    </source>
</evidence>
<feature type="region of interest" description="Disordered" evidence="1">
    <location>
        <begin position="130"/>
        <end position="153"/>
    </location>
</feature>
<comment type="caution">
    <text evidence="3">The sequence shown here is derived from an EMBL/GenBank/DDBJ whole genome shotgun (WGS) entry which is preliminary data.</text>
</comment>
<evidence type="ECO:0000313" key="4">
    <source>
        <dbReference type="Proteomes" id="UP000257109"/>
    </source>
</evidence>
<evidence type="ECO:0000256" key="2">
    <source>
        <dbReference type="SAM" id="Phobius"/>
    </source>
</evidence>
<keyword evidence="4" id="KW-1185">Reference proteome</keyword>
<accession>A0A371F1L1</accession>
<organism evidence="3 4">
    <name type="scientific">Mucuna pruriens</name>
    <name type="common">Velvet bean</name>
    <name type="synonym">Dolichos pruriens</name>
    <dbReference type="NCBI Taxonomy" id="157652"/>
    <lineage>
        <taxon>Eukaryota</taxon>
        <taxon>Viridiplantae</taxon>
        <taxon>Streptophyta</taxon>
        <taxon>Embryophyta</taxon>
        <taxon>Tracheophyta</taxon>
        <taxon>Spermatophyta</taxon>
        <taxon>Magnoliopsida</taxon>
        <taxon>eudicotyledons</taxon>
        <taxon>Gunneridae</taxon>
        <taxon>Pentapetalae</taxon>
        <taxon>rosids</taxon>
        <taxon>fabids</taxon>
        <taxon>Fabales</taxon>
        <taxon>Fabaceae</taxon>
        <taxon>Papilionoideae</taxon>
        <taxon>50 kb inversion clade</taxon>
        <taxon>NPAAA clade</taxon>
        <taxon>indigoferoid/millettioid clade</taxon>
        <taxon>Phaseoleae</taxon>
        <taxon>Mucuna</taxon>
    </lineage>
</organism>